<dbReference type="GO" id="GO:0030150">
    <property type="term" value="P:protein import into mitochondrial matrix"/>
    <property type="evidence" value="ECO:0007669"/>
    <property type="project" value="InterPro"/>
</dbReference>
<organism evidence="1 2">
    <name type="scientific">Penicillium brasilianum</name>
    <dbReference type="NCBI Taxonomy" id="104259"/>
    <lineage>
        <taxon>Eukaryota</taxon>
        <taxon>Fungi</taxon>
        <taxon>Dikarya</taxon>
        <taxon>Ascomycota</taxon>
        <taxon>Pezizomycotina</taxon>
        <taxon>Eurotiomycetes</taxon>
        <taxon>Eurotiomycetidae</taxon>
        <taxon>Eurotiales</taxon>
        <taxon>Aspergillaceae</taxon>
        <taxon>Penicillium</taxon>
    </lineage>
</organism>
<reference evidence="2" key="1">
    <citation type="journal article" date="2015" name="Genome Announc.">
        <title>Draft genome sequence of the fungus Penicillium brasilianum MG11.</title>
        <authorList>
            <person name="Horn F."/>
            <person name="Linde J."/>
            <person name="Mattern D.J."/>
            <person name="Walther G."/>
            <person name="Guthke R."/>
            <person name="Brakhage A.A."/>
            <person name="Valiante V."/>
        </authorList>
    </citation>
    <scope>NUCLEOTIDE SEQUENCE [LARGE SCALE GENOMIC DNA]</scope>
    <source>
        <strain evidence="2">MG11</strain>
    </source>
</reference>
<evidence type="ECO:0000313" key="1">
    <source>
        <dbReference type="EMBL" id="CEJ55112.1"/>
    </source>
</evidence>
<dbReference type="OrthoDB" id="5403997at2759"/>
<dbReference type="Proteomes" id="UP000042958">
    <property type="component" value="Unassembled WGS sequence"/>
</dbReference>
<dbReference type="AlphaFoldDB" id="A0A0F7TGV9"/>
<protein>
    <recommendedName>
        <fullName evidence="3">TOM core complex subunit Tom6</fullName>
    </recommendedName>
</protein>
<name>A0A0F7TGV9_PENBI</name>
<sequence>MAPKRVAVSNSARPQKGFLSTVYDEATNPENATIVRSLLVFGAGVAFLHSSLGELLLPPM</sequence>
<proteinExistence type="predicted"/>
<evidence type="ECO:0000313" key="2">
    <source>
        <dbReference type="Proteomes" id="UP000042958"/>
    </source>
</evidence>
<dbReference type="InterPro" id="IPR020266">
    <property type="entry name" value="Tom6"/>
</dbReference>
<dbReference type="EMBL" id="CDHK01000001">
    <property type="protein sequence ID" value="CEJ55112.1"/>
    <property type="molecule type" value="Genomic_DNA"/>
</dbReference>
<dbReference type="GO" id="GO:0005742">
    <property type="term" value="C:mitochondrial outer membrane translocase complex"/>
    <property type="evidence" value="ECO:0007669"/>
    <property type="project" value="InterPro"/>
</dbReference>
<dbReference type="Pfam" id="PF17112">
    <property type="entry name" value="Tom6"/>
    <property type="match status" value="1"/>
</dbReference>
<keyword evidence="2" id="KW-1185">Reference proteome</keyword>
<evidence type="ECO:0008006" key="3">
    <source>
        <dbReference type="Google" id="ProtNLM"/>
    </source>
</evidence>
<accession>A0A0F7TGV9</accession>
<gene>
    <name evidence="1" type="ORF">PMG11_01387</name>
</gene>